<dbReference type="AlphaFoldDB" id="A0A2G5NNV2"/>
<dbReference type="RefSeq" id="WP_099580684.1">
    <property type="nucleotide sequence ID" value="NZ_MJBI02000001.1"/>
</dbReference>
<accession>A0A2G5NNV2</accession>
<organism evidence="2 3">
    <name type="scientific">Macrococcoides goetzii</name>
    <dbReference type="NCBI Taxonomy" id="1891097"/>
    <lineage>
        <taxon>Bacteria</taxon>
        <taxon>Bacillati</taxon>
        <taxon>Bacillota</taxon>
        <taxon>Bacilli</taxon>
        <taxon>Bacillales</taxon>
        <taxon>Staphylococcaceae</taxon>
        <taxon>Macrococcoides</taxon>
    </lineage>
</organism>
<dbReference type="InterPro" id="IPR002109">
    <property type="entry name" value="Glutaredoxin"/>
</dbReference>
<reference evidence="2 3" key="1">
    <citation type="journal article" date="2018" name="Front. Microbiol.">
        <title>Description and Comparative Genomics of Macrococcus caseolyticus subsp. hominis subsp. nov., Macrococcus goetzii sp. nov., Macrococcus epidermidis sp. nov., and Macrococcus bohemicus sp. nov., Novel Macrococci From Human Clinical Material With Virulence Potential and Suspected Uptake of Foreign DNA by Natural Transformation.</title>
        <authorList>
            <person name="Maslanova I."/>
            <person name="Wertheimer Z."/>
            <person name="Sedlacek I."/>
            <person name="Svec P."/>
            <person name="Indrakova A."/>
            <person name="Kovarovic V."/>
            <person name="Schumann P."/>
            <person name="Sproer C."/>
            <person name="Kralova S."/>
            <person name="Sedo O."/>
            <person name="Kristofova L."/>
            <person name="Vrbovska V."/>
            <person name="Fuzik T."/>
            <person name="Petras P."/>
            <person name="Zdrahal Z."/>
            <person name="Ruzickova V."/>
            <person name="Doskar J."/>
            <person name="Pantucek R."/>
        </authorList>
    </citation>
    <scope>NUCLEOTIDE SEQUENCE [LARGE SCALE GENOMIC DNA]</scope>
    <source>
        <strain evidence="2 3">CCM 4927</strain>
    </source>
</reference>
<gene>
    <name evidence="2" type="ORF">BFS35_004925</name>
</gene>
<evidence type="ECO:0000259" key="1">
    <source>
        <dbReference type="Pfam" id="PF00462"/>
    </source>
</evidence>
<comment type="caution">
    <text evidence="2">The sequence shown here is derived from an EMBL/GenBank/DDBJ whole genome shotgun (WGS) entry which is preliminary data.</text>
</comment>
<evidence type="ECO:0000313" key="2">
    <source>
        <dbReference type="EMBL" id="RAI83035.1"/>
    </source>
</evidence>
<keyword evidence="3" id="KW-1185">Reference proteome</keyword>
<dbReference type="Pfam" id="PF00462">
    <property type="entry name" value="Glutaredoxin"/>
    <property type="match status" value="1"/>
</dbReference>
<proteinExistence type="predicted"/>
<dbReference type="Proteomes" id="UP000229523">
    <property type="component" value="Unassembled WGS sequence"/>
</dbReference>
<dbReference type="CDD" id="cd02976">
    <property type="entry name" value="NrdH"/>
    <property type="match status" value="1"/>
</dbReference>
<feature type="domain" description="Glutaredoxin" evidence="1">
    <location>
        <begin position="3"/>
        <end position="59"/>
    </location>
</feature>
<evidence type="ECO:0000313" key="3">
    <source>
        <dbReference type="Proteomes" id="UP000229523"/>
    </source>
</evidence>
<dbReference type="InterPro" id="IPR036249">
    <property type="entry name" value="Thioredoxin-like_sf"/>
</dbReference>
<sequence length="77" mass="9259">MNIEIYTQDDCPPCEFIKNYFRQTSLPFKEKNIKNMTYKIEMIDYDAMSTPLIKIDDQLFYTPDVEAIEKYMETKNV</sequence>
<protein>
    <submittedName>
        <fullName evidence="2">Glutaredoxin family protein</fullName>
    </submittedName>
</protein>
<dbReference type="EMBL" id="MJBI02000001">
    <property type="protein sequence ID" value="RAI83035.1"/>
    <property type="molecule type" value="Genomic_DNA"/>
</dbReference>
<dbReference type="Gene3D" id="3.40.30.10">
    <property type="entry name" value="Glutaredoxin"/>
    <property type="match status" value="1"/>
</dbReference>
<name>A0A2G5NNV2_9STAP</name>
<dbReference type="SUPFAM" id="SSF52833">
    <property type="entry name" value="Thioredoxin-like"/>
    <property type="match status" value="1"/>
</dbReference>